<proteinExistence type="predicted"/>
<dbReference type="PANTHER" id="PTHR33332">
    <property type="entry name" value="REVERSE TRANSCRIPTASE DOMAIN-CONTAINING PROTEIN"/>
    <property type="match status" value="1"/>
</dbReference>
<dbReference type="Pfam" id="PF00078">
    <property type="entry name" value="RVT_1"/>
    <property type="match status" value="1"/>
</dbReference>
<dbReference type="OrthoDB" id="445826at2759"/>
<comment type="caution">
    <text evidence="1">The sequence shown here is derived from an EMBL/GenBank/DDBJ whole genome shotgun (WGS) entry which is preliminary data.</text>
</comment>
<accession>A0A6S7IRZ3</accession>
<evidence type="ECO:0000313" key="2">
    <source>
        <dbReference type="Proteomes" id="UP001152795"/>
    </source>
</evidence>
<dbReference type="PROSITE" id="PS50878">
    <property type="entry name" value="RT_POL"/>
    <property type="match status" value="1"/>
</dbReference>
<dbReference type="AlphaFoldDB" id="A0A6S7IRZ3"/>
<dbReference type="EMBL" id="CACRXK020010640">
    <property type="protein sequence ID" value="CAB4019819.1"/>
    <property type="molecule type" value="Genomic_DNA"/>
</dbReference>
<gene>
    <name evidence="1" type="ORF">PACLA_8A011663</name>
</gene>
<name>A0A6S7IRZ3_PARCT</name>
<evidence type="ECO:0000313" key="1">
    <source>
        <dbReference type="EMBL" id="CAB4019819.1"/>
    </source>
</evidence>
<feature type="non-terminal residue" evidence="1">
    <location>
        <position position="180"/>
    </location>
</feature>
<dbReference type="InterPro" id="IPR000477">
    <property type="entry name" value="RT_dom"/>
</dbReference>
<organism evidence="1 2">
    <name type="scientific">Paramuricea clavata</name>
    <name type="common">Red gorgonian</name>
    <name type="synonym">Violescent sea-whip</name>
    <dbReference type="NCBI Taxonomy" id="317549"/>
    <lineage>
        <taxon>Eukaryota</taxon>
        <taxon>Metazoa</taxon>
        <taxon>Cnidaria</taxon>
        <taxon>Anthozoa</taxon>
        <taxon>Octocorallia</taxon>
        <taxon>Malacalcyonacea</taxon>
        <taxon>Plexauridae</taxon>
        <taxon>Paramuricea</taxon>
    </lineage>
</organism>
<dbReference type="SUPFAM" id="SSF56672">
    <property type="entry name" value="DNA/RNA polymerases"/>
    <property type="match status" value="1"/>
</dbReference>
<dbReference type="InterPro" id="IPR043502">
    <property type="entry name" value="DNA/RNA_pol_sf"/>
</dbReference>
<sequence length="180" mass="20767">MTALLDMNNDWCFNIDREMLNGVVFLDLKKAFNTVDHLILVTKLEYLGLEKIAVDWFRSYLTDRYQRCFVNGCLSDEIKITCGVPQSSVLRPLLFLIYINDLASCFDHGTARMYADDTNLSFSARFPVELQRQMERDLRKLELWLKANKLTLNALKTEYMIIGTRQKIASLIDDVALAIG</sequence>
<dbReference type="Proteomes" id="UP001152795">
    <property type="component" value="Unassembled WGS sequence"/>
</dbReference>
<keyword evidence="2" id="KW-1185">Reference proteome</keyword>
<reference evidence="1" key="1">
    <citation type="submission" date="2020-04" db="EMBL/GenBank/DDBJ databases">
        <authorList>
            <person name="Alioto T."/>
            <person name="Alioto T."/>
            <person name="Gomez Garrido J."/>
        </authorList>
    </citation>
    <scope>NUCLEOTIDE SEQUENCE</scope>
    <source>
        <strain evidence="1">A484AB</strain>
    </source>
</reference>
<protein>
    <submittedName>
        <fullName evidence="1">Uncharacterized protein</fullName>
    </submittedName>
</protein>